<reference evidence="5 6" key="1">
    <citation type="submission" date="2024-07" db="EMBL/GenBank/DDBJ databases">
        <authorList>
            <person name="Thanompreechachai J."/>
            <person name="Duangmal K."/>
        </authorList>
    </citation>
    <scope>NUCLEOTIDE SEQUENCE [LARGE SCALE GENOMIC DNA]</scope>
    <source>
        <strain evidence="5 6">KCTC 19886</strain>
    </source>
</reference>
<dbReference type="Pfam" id="PF00534">
    <property type="entry name" value="Glycos_transf_1"/>
    <property type="match status" value="1"/>
</dbReference>
<keyword evidence="6" id="KW-1185">Reference proteome</keyword>
<keyword evidence="1 5" id="KW-0328">Glycosyltransferase</keyword>
<dbReference type="CDD" id="cd03801">
    <property type="entry name" value="GT4_PimA-like"/>
    <property type="match status" value="1"/>
</dbReference>
<evidence type="ECO:0000259" key="4">
    <source>
        <dbReference type="Pfam" id="PF13439"/>
    </source>
</evidence>
<dbReference type="InterPro" id="IPR050194">
    <property type="entry name" value="Glycosyltransferase_grp1"/>
</dbReference>
<dbReference type="PANTHER" id="PTHR45947:SF3">
    <property type="entry name" value="SULFOQUINOVOSYL TRANSFERASE SQD2"/>
    <property type="match status" value="1"/>
</dbReference>
<dbReference type="Gene3D" id="3.40.50.2000">
    <property type="entry name" value="Glycogen Phosphorylase B"/>
    <property type="match status" value="2"/>
</dbReference>
<dbReference type="PANTHER" id="PTHR45947">
    <property type="entry name" value="SULFOQUINOVOSYL TRANSFERASE SQD2"/>
    <property type="match status" value="1"/>
</dbReference>
<dbReference type="Proteomes" id="UP001555826">
    <property type="component" value="Unassembled WGS sequence"/>
</dbReference>
<dbReference type="EMBL" id="JBFNQN010000004">
    <property type="protein sequence ID" value="MEW9264571.1"/>
    <property type="molecule type" value="Genomic_DNA"/>
</dbReference>
<evidence type="ECO:0000256" key="1">
    <source>
        <dbReference type="ARBA" id="ARBA00022676"/>
    </source>
</evidence>
<dbReference type="EC" id="2.4.-.-" evidence="5"/>
<accession>A0ABV3P4P1</accession>
<name>A0ABV3P4P1_9ACTN</name>
<dbReference type="InterPro" id="IPR001296">
    <property type="entry name" value="Glyco_trans_1"/>
</dbReference>
<proteinExistence type="predicted"/>
<comment type="caution">
    <text evidence="5">The sequence shown here is derived from an EMBL/GenBank/DDBJ whole genome shotgun (WGS) entry which is preliminary data.</text>
</comment>
<feature type="domain" description="Glycosyltransferase subfamily 4-like N-terminal" evidence="4">
    <location>
        <begin position="16"/>
        <end position="204"/>
    </location>
</feature>
<dbReference type="Pfam" id="PF13439">
    <property type="entry name" value="Glyco_transf_4"/>
    <property type="match status" value="1"/>
</dbReference>
<keyword evidence="2 5" id="KW-0808">Transferase</keyword>
<gene>
    <name evidence="5" type="ORF">AB1207_07420</name>
</gene>
<sequence>MRLLVITDGVPPEHRGGVASSVLVEVDELARRGHEVTVLVRRHDAGAPLVEDRGHYRLLRHPAPARGSRAYYAHPAATLLQVPGWLRSLVAREGFDALYVHSTFHAAAAVRAGLGERTVFRFHAPASLEVGLDAAGGKYPLVRAAGGLAGRVVADLTRRAELAAVNGSARTLTTSWYVRRLLQQVHPTASARVDVVPLAVDLDRFSPGPSERERLGLQGDPLVVTVRRLVRRMGLENLLDAFGAVVDRHPGARLVVGGTGYLAGELRERADRLGLPVDFPGFVAEDDLPALYRSADLFVLPTLEMEGFGIVTVEAFASGLPVVATPVGANPEVAGSLDARTIAASTAPADLAEAVLRGLDLREGLAARAREHVEQRFSPAAVVDRVEAALADVSAAQQRGASAARR</sequence>
<evidence type="ECO:0000259" key="3">
    <source>
        <dbReference type="Pfam" id="PF00534"/>
    </source>
</evidence>
<evidence type="ECO:0000313" key="6">
    <source>
        <dbReference type="Proteomes" id="UP001555826"/>
    </source>
</evidence>
<evidence type="ECO:0000313" key="5">
    <source>
        <dbReference type="EMBL" id="MEW9264571.1"/>
    </source>
</evidence>
<dbReference type="GO" id="GO:0016757">
    <property type="term" value="F:glycosyltransferase activity"/>
    <property type="evidence" value="ECO:0007669"/>
    <property type="project" value="UniProtKB-KW"/>
</dbReference>
<dbReference type="SUPFAM" id="SSF53756">
    <property type="entry name" value="UDP-Glycosyltransferase/glycogen phosphorylase"/>
    <property type="match status" value="1"/>
</dbReference>
<protein>
    <submittedName>
        <fullName evidence="5">Glycosyltransferase family 4 protein</fullName>
        <ecNumber evidence="5">2.4.-.-</ecNumber>
    </submittedName>
</protein>
<evidence type="ECO:0000256" key="2">
    <source>
        <dbReference type="ARBA" id="ARBA00022679"/>
    </source>
</evidence>
<dbReference type="InterPro" id="IPR028098">
    <property type="entry name" value="Glyco_trans_4-like_N"/>
</dbReference>
<dbReference type="RefSeq" id="WP_367637317.1">
    <property type="nucleotide sequence ID" value="NZ_JBFNQN010000004.1"/>
</dbReference>
<feature type="domain" description="Glycosyl transferase family 1" evidence="3">
    <location>
        <begin position="212"/>
        <end position="369"/>
    </location>
</feature>
<organism evidence="5 6">
    <name type="scientific">Kineococcus endophyticus</name>
    <dbReference type="NCBI Taxonomy" id="1181883"/>
    <lineage>
        <taxon>Bacteria</taxon>
        <taxon>Bacillati</taxon>
        <taxon>Actinomycetota</taxon>
        <taxon>Actinomycetes</taxon>
        <taxon>Kineosporiales</taxon>
        <taxon>Kineosporiaceae</taxon>
        <taxon>Kineococcus</taxon>
    </lineage>
</organism>